<dbReference type="InterPro" id="IPR027417">
    <property type="entry name" value="P-loop_NTPase"/>
</dbReference>
<keyword evidence="3" id="KW-1185">Reference proteome</keyword>
<reference evidence="2 3" key="1">
    <citation type="journal article" date="2023" name="Microbiol. Resour. Announc.">
        <title>Complete Genome Sequence of Imperialibacter roseus strain P4T.</title>
        <authorList>
            <person name="Tizabi D.R."/>
            <person name="Bachvaroff T."/>
            <person name="Hill R.T."/>
        </authorList>
    </citation>
    <scope>NUCLEOTIDE SEQUENCE [LARGE SCALE GENOMIC DNA]</scope>
    <source>
        <strain evidence="2 3">P4T</strain>
    </source>
</reference>
<sequence>MQLVFIISQPRSGSTLLQRLLSNTSVVSTTPESWLLLPFLGFLKSGLNTCAYNSDLALSAVQEFINNGIGQPSFRDRLAHFIEDVYQDSSSIDSKYFIDKTPRYYEVVDLIYEFFPTAKIILLTRSPIEVVSSMRSTWNIKSPFDLYPYRRDILKAPLLIEEFRLSAEGSGRVYTQTYESMVENPKKVVGEIYAWLGLQEDLVNVDIVRHTAVFGKFGDPHSKEKDMLNSRPLRQHSWEKETRPWQDFYRGYAHYLNSKTGLEYELFGLKLRKTNTFDDYLDFCELEIPDSKGFLSKNVFRSFWLKAKYQYQKGQNN</sequence>
<dbReference type="Proteomes" id="UP001302349">
    <property type="component" value="Chromosome"/>
</dbReference>
<dbReference type="EC" id="2.8.2.-" evidence="2"/>
<protein>
    <submittedName>
        <fullName evidence="2">Sulfotransferase</fullName>
        <ecNumber evidence="2">2.8.2.-</ecNumber>
    </submittedName>
</protein>
<dbReference type="RefSeq" id="WP_317488326.1">
    <property type="nucleotide sequence ID" value="NZ_CP136051.1"/>
</dbReference>
<accession>A0ABZ0IKL8</accession>
<organism evidence="2 3">
    <name type="scientific">Imperialibacter roseus</name>
    <dbReference type="NCBI Taxonomy" id="1324217"/>
    <lineage>
        <taxon>Bacteria</taxon>
        <taxon>Pseudomonadati</taxon>
        <taxon>Bacteroidota</taxon>
        <taxon>Cytophagia</taxon>
        <taxon>Cytophagales</taxon>
        <taxon>Flammeovirgaceae</taxon>
        <taxon>Imperialibacter</taxon>
    </lineage>
</organism>
<dbReference type="SUPFAM" id="SSF52540">
    <property type="entry name" value="P-loop containing nucleoside triphosphate hydrolases"/>
    <property type="match status" value="1"/>
</dbReference>
<dbReference type="EMBL" id="CP136051">
    <property type="protein sequence ID" value="WOK05568.1"/>
    <property type="molecule type" value="Genomic_DNA"/>
</dbReference>
<dbReference type="PANTHER" id="PTHR12788:SF10">
    <property type="entry name" value="PROTEIN-TYROSINE SULFOTRANSFERASE"/>
    <property type="match status" value="1"/>
</dbReference>
<evidence type="ECO:0000313" key="3">
    <source>
        <dbReference type="Proteomes" id="UP001302349"/>
    </source>
</evidence>
<evidence type="ECO:0000256" key="1">
    <source>
        <dbReference type="ARBA" id="ARBA00022679"/>
    </source>
</evidence>
<dbReference type="PANTHER" id="PTHR12788">
    <property type="entry name" value="PROTEIN-TYROSINE SULFOTRANSFERASE 2"/>
    <property type="match status" value="1"/>
</dbReference>
<proteinExistence type="predicted"/>
<gene>
    <name evidence="2" type="ORF">RT717_21055</name>
</gene>
<keyword evidence="1 2" id="KW-0808">Transferase</keyword>
<dbReference type="Pfam" id="PF13469">
    <property type="entry name" value="Sulfotransfer_3"/>
    <property type="match status" value="1"/>
</dbReference>
<name>A0ABZ0IKL8_9BACT</name>
<dbReference type="Gene3D" id="3.40.50.300">
    <property type="entry name" value="P-loop containing nucleotide triphosphate hydrolases"/>
    <property type="match status" value="1"/>
</dbReference>
<evidence type="ECO:0000313" key="2">
    <source>
        <dbReference type="EMBL" id="WOK05568.1"/>
    </source>
</evidence>
<dbReference type="InterPro" id="IPR026634">
    <property type="entry name" value="TPST-like"/>
</dbReference>
<dbReference type="GO" id="GO:0016740">
    <property type="term" value="F:transferase activity"/>
    <property type="evidence" value="ECO:0007669"/>
    <property type="project" value="UniProtKB-KW"/>
</dbReference>